<keyword evidence="3" id="KW-1185">Reference proteome</keyword>
<dbReference type="Proteomes" id="UP001628156">
    <property type="component" value="Unassembled WGS sequence"/>
</dbReference>
<proteinExistence type="predicted"/>
<sequence>MSLSIKNKGKEFSLEELQKKREELGHQVTLIENEINSKEKEKTTLIDSRIKVETEIYKRQLYQRIINEDELEREVNSLRGLKEMDKYNSKLNEQINELKEQYSNSNYLLEKFRKDKDISENLLKKTVEECDFFIRRFDEQSQIVSYQEVYLKHLNSIKQLLIKRMNLPKKTIIESVILTRIIKYMGVADELKKIMLISKRFQQAVLARHVNFYFSSEKREFMRELLLFPVIRELTCDNYFLDTFLLEDKGNEILERIRNVETLRLRVTIPFTFKFRDILPKAEVVDLTISMQHYSPGCISGNIKLKILRLDLQHTTYDNHLLSAIKELESLELLEKVIIKAPLSDITSKLKGLKMKSNPEFVLKAMLVNESTIKELRTIETEKITVCVCDEIVDISVLPYITRNKVVEGKNQLRFVLTPTGLFQFAANETLLNKTIIEKMLPKSVVVSTRKPEERRINYISGYVDYNWDSLVSISFNKINFTEIFPHLGDNLELVNFVECVFPESLSFPKKLNALTLQRCSGVKIIHLPNSVKIVSLKQIPSLECVCFDTKDMNIPLLKNLVFEGCPFLGKTALPYSLTTLNVMDCKNFKIVNCSKIKLFNTSIWEYLLKYGIVD</sequence>
<dbReference type="SUPFAM" id="SSF52058">
    <property type="entry name" value="L domain-like"/>
    <property type="match status" value="1"/>
</dbReference>
<gene>
    <name evidence="2" type="ORF">ENUP19_0171G0038</name>
</gene>
<evidence type="ECO:0000313" key="3">
    <source>
        <dbReference type="Proteomes" id="UP001628156"/>
    </source>
</evidence>
<feature type="coiled-coil region" evidence="1">
    <location>
        <begin position="81"/>
        <end position="129"/>
    </location>
</feature>
<protein>
    <recommendedName>
        <fullName evidence="4">Leucine-rich repeat containing protein</fullName>
    </recommendedName>
</protein>
<keyword evidence="1" id="KW-0175">Coiled coil</keyword>
<organism evidence="2 3">
    <name type="scientific">Entamoeba nuttalli</name>
    <dbReference type="NCBI Taxonomy" id="412467"/>
    <lineage>
        <taxon>Eukaryota</taxon>
        <taxon>Amoebozoa</taxon>
        <taxon>Evosea</taxon>
        <taxon>Archamoebae</taxon>
        <taxon>Mastigamoebida</taxon>
        <taxon>Entamoebidae</taxon>
        <taxon>Entamoeba</taxon>
    </lineage>
</organism>
<evidence type="ECO:0008006" key="4">
    <source>
        <dbReference type="Google" id="ProtNLM"/>
    </source>
</evidence>
<feature type="coiled-coil region" evidence="1">
    <location>
        <begin position="14"/>
        <end position="41"/>
    </location>
</feature>
<accession>A0ABQ0DMG7</accession>
<reference evidence="2 3" key="1">
    <citation type="journal article" date="2019" name="PLoS Negl. Trop. Dis.">
        <title>Whole genome sequencing of Entamoeba nuttalli reveals mammalian host-related molecular signatures and a novel octapeptide-repeat surface protein.</title>
        <authorList>
            <person name="Tanaka M."/>
            <person name="Makiuchi T."/>
            <person name="Komiyama T."/>
            <person name="Shiina T."/>
            <person name="Osaki K."/>
            <person name="Tachibana H."/>
        </authorList>
    </citation>
    <scope>NUCLEOTIDE SEQUENCE [LARGE SCALE GENOMIC DNA]</scope>
    <source>
        <strain evidence="2 3">P19-061405</strain>
    </source>
</reference>
<comment type="caution">
    <text evidence="2">The sequence shown here is derived from an EMBL/GenBank/DDBJ whole genome shotgun (WGS) entry which is preliminary data.</text>
</comment>
<dbReference type="EMBL" id="BAAFRS010000171">
    <property type="protein sequence ID" value="GAB1224049.1"/>
    <property type="molecule type" value="Genomic_DNA"/>
</dbReference>
<evidence type="ECO:0000256" key="1">
    <source>
        <dbReference type="SAM" id="Coils"/>
    </source>
</evidence>
<name>A0ABQ0DMG7_9EUKA</name>
<evidence type="ECO:0000313" key="2">
    <source>
        <dbReference type="EMBL" id="GAB1224049.1"/>
    </source>
</evidence>